<gene>
    <name evidence="4" type="ORF">C0J50_11945</name>
</gene>
<dbReference type="GO" id="GO:0002376">
    <property type="term" value="P:immune system process"/>
    <property type="evidence" value="ECO:0007669"/>
    <property type="project" value="UniProtKB-KW"/>
</dbReference>
<dbReference type="AlphaFoldDB" id="A0AAD5A724"/>
<feature type="non-terminal residue" evidence="4">
    <location>
        <position position="128"/>
    </location>
</feature>
<reference evidence="4" key="1">
    <citation type="submission" date="2018-07" db="EMBL/GenBank/DDBJ databases">
        <title>Comparative genomics of catfishes provides insights into carnivory and benthic adaptation.</title>
        <authorList>
            <person name="Zhang Y."/>
            <person name="Wang D."/>
            <person name="Peng Z."/>
            <person name="Zheng S."/>
            <person name="Shao F."/>
            <person name="Tao W."/>
        </authorList>
    </citation>
    <scope>NUCLEOTIDE SEQUENCE</scope>
    <source>
        <strain evidence="4">Chongqing</strain>
    </source>
</reference>
<feature type="non-terminal residue" evidence="4">
    <location>
        <position position="1"/>
    </location>
</feature>
<organism evidence="4 5">
    <name type="scientific">Silurus asotus</name>
    <name type="common">Amur catfish</name>
    <name type="synonym">Parasilurus asotus</name>
    <dbReference type="NCBI Taxonomy" id="30991"/>
    <lineage>
        <taxon>Eukaryota</taxon>
        <taxon>Metazoa</taxon>
        <taxon>Chordata</taxon>
        <taxon>Craniata</taxon>
        <taxon>Vertebrata</taxon>
        <taxon>Euteleostomi</taxon>
        <taxon>Actinopterygii</taxon>
        <taxon>Neopterygii</taxon>
        <taxon>Teleostei</taxon>
        <taxon>Ostariophysi</taxon>
        <taxon>Siluriformes</taxon>
        <taxon>Siluridae</taxon>
        <taxon>Silurus</taxon>
    </lineage>
</organism>
<dbReference type="Pfam" id="PF07686">
    <property type="entry name" value="V-set"/>
    <property type="match status" value="1"/>
</dbReference>
<evidence type="ECO:0000256" key="1">
    <source>
        <dbReference type="ARBA" id="ARBA00022729"/>
    </source>
</evidence>
<accession>A0AAD5A724</accession>
<comment type="caution">
    <text evidence="4">The sequence shown here is derived from an EMBL/GenBank/DDBJ whole genome shotgun (WGS) entry which is preliminary data.</text>
</comment>
<dbReference type="GO" id="GO:0005886">
    <property type="term" value="C:plasma membrane"/>
    <property type="evidence" value="ECO:0007669"/>
    <property type="project" value="TreeGrafter"/>
</dbReference>
<dbReference type="InterPro" id="IPR013783">
    <property type="entry name" value="Ig-like_fold"/>
</dbReference>
<feature type="domain" description="Immunoglobulin V-set" evidence="3">
    <location>
        <begin position="22"/>
        <end position="116"/>
    </location>
</feature>
<protein>
    <recommendedName>
        <fullName evidence="3">Immunoglobulin V-set domain-containing protein</fullName>
    </recommendedName>
</protein>
<proteinExistence type="predicted"/>
<dbReference type="Proteomes" id="UP001205998">
    <property type="component" value="Unassembled WGS sequence"/>
</dbReference>
<dbReference type="InterPro" id="IPR050413">
    <property type="entry name" value="TCR_beta_variable"/>
</dbReference>
<dbReference type="SUPFAM" id="SSF48726">
    <property type="entry name" value="Immunoglobulin"/>
    <property type="match status" value="1"/>
</dbReference>
<evidence type="ECO:0000259" key="3">
    <source>
        <dbReference type="Pfam" id="PF07686"/>
    </source>
</evidence>
<evidence type="ECO:0000256" key="2">
    <source>
        <dbReference type="ARBA" id="ARBA00022859"/>
    </source>
</evidence>
<evidence type="ECO:0000313" key="5">
    <source>
        <dbReference type="Proteomes" id="UP001205998"/>
    </source>
</evidence>
<dbReference type="GO" id="GO:0007166">
    <property type="term" value="P:cell surface receptor signaling pathway"/>
    <property type="evidence" value="ECO:0007669"/>
    <property type="project" value="TreeGrafter"/>
</dbReference>
<dbReference type="Gene3D" id="2.60.40.10">
    <property type="entry name" value="Immunoglobulins"/>
    <property type="match status" value="1"/>
</dbReference>
<name>A0AAD5A724_SILAS</name>
<dbReference type="InterPro" id="IPR013106">
    <property type="entry name" value="Ig_V-set"/>
</dbReference>
<dbReference type="PANTHER" id="PTHR23268">
    <property type="entry name" value="T-CELL RECEPTOR BETA CHAIN"/>
    <property type="match status" value="1"/>
</dbReference>
<keyword evidence="2" id="KW-0391">Immunity</keyword>
<sequence>ATLNFFLFFIFSGQQQNYDIHQSPSDLLGFQGENAELQCKHSVSSLYMILWYRRSLNDTSMQLIAYVHYKNPNVETPYLSHFNVSGDGAKHSTLYLLKLSAAEHTAVYYCAASTAQCFKLPHSPTKTF</sequence>
<evidence type="ECO:0000313" key="4">
    <source>
        <dbReference type="EMBL" id="KAI5611028.1"/>
    </source>
</evidence>
<dbReference type="EMBL" id="MU570017">
    <property type="protein sequence ID" value="KAI5611028.1"/>
    <property type="molecule type" value="Genomic_DNA"/>
</dbReference>
<keyword evidence="5" id="KW-1185">Reference proteome</keyword>
<keyword evidence="1" id="KW-0732">Signal</keyword>
<dbReference type="PANTHER" id="PTHR23268:SF28">
    <property type="entry name" value="T CELL RECEPTOR BETA VARIABLE 19"/>
    <property type="match status" value="1"/>
</dbReference>
<dbReference type="InterPro" id="IPR036179">
    <property type="entry name" value="Ig-like_dom_sf"/>
</dbReference>